<dbReference type="AlphaFoldDB" id="A0A5C6SAQ8"/>
<organism evidence="9 10">
    <name type="scientific">Paracoccus aurantiacus</name>
    <dbReference type="NCBI Taxonomy" id="2599412"/>
    <lineage>
        <taxon>Bacteria</taxon>
        <taxon>Pseudomonadati</taxon>
        <taxon>Pseudomonadota</taxon>
        <taxon>Alphaproteobacteria</taxon>
        <taxon>Rhodobacterales</taxon>
        <taxon>Paracoccaceae</taxon>
        <taxon>Paracoccus</taxon>
    </lineage>
</organism>
<comment type="catalytic activity">
    <reaction evidence="8">
        <text>L-tyrosyl-[protein] + ATP = O-(5'-adenylyl)-L-tyrosyl-[protein] + diphosphate</text>
        <dbReference type="Rhea" id="RHEA:54288"/>
        <dbReference type="Rhea" id="RHEA-COMP:10136"/>
        <dbReference type="Rhea" id="RHEA-COMP:13846"/>
        <dbReference type="ChEBI" id="CHEBI:30616"/>
        <dbReference type="ChEBI" id="CHEBI:33019"/>
        <dbReference type="ChEBI" id="CHEBI:46858"/>
        <dbReference type="ChEBI" id="CHEBI:83624"/>
        <dbReference type="EC" id="2.7.7.108"/>
    </reaction>
</comment>
<evidence type="ECO:0000256" key="2">
    <source>
        <dbReference type="ARBA" id="ARBA00022679"/>
    </source>
</evidence>
<dbReference type="InterPro" id="IPR003846">
    <property type="entry name" value="SelO"/>
</dbReference>
<comment type="catalytic activity">
    <reaction evidence="8">
        <text>L-histidyl-[protein] + UTP = N(tele)-(5'-uridylyl)-L-histidyl-[protein] + diphosphate</text>
        <dbReference type="Rhea" id="RHEA:83891"/>
        <dbReference type="Rhea" id="RHEA-COMP:9745"/>
        <dbReference type="Rhea" id="RHEA-COMP:20239"/>
        <dbReference type="ChEBI" id="CHEBI:29979"/>
        <dbReference type="ChEBI" id="CHEBI:33019"/>
        <dbReference type="ChEBI" id="CHEBI:46398"/>
        <dbReference type="ChEBI" id="CHEBI:233474"/>
    </reaction>
</comment>
<keyword evidence="8" id="KW-0464">Manganese</keyword>
<comment type="caution">
    <text evidence="9">The sequence shown here is derived from an EMBL/GenBank/DDBJ whole genome shotgun (WGS) entry which is preliminary data.</text>
</comment>
<evidence type="ECO:0000256" key="5">
    <source>
        <dbReference type="ARBA" id="ARBA00022741"/>
    </source>
</evidence>
<dbReference type="RefSeq" id="WP_147096180.1">
    <property type="nucleotide sequence ID" value="NZ_JBHUFH010000002.1"/>
</dbReference>
<accession>A0A5C6SAQ8</accession>
<reference evidence="9 10" key="1">
    <citation type="submission" date="2019-08" db="EMBL/GenBank/DDBJ databases">
        <authorList>
            <person name="Ye J."/>
        </authorList>
    </citation>
    <scope>NUCLEOTIDE SEQUENCE [LARGE SCALE GENOMIC DNA]</scope>
    <source>
        <strain evidence="9 10">TK008</strain>
    </source>
</reference>
<keyword evidence="6 8" id="KW-0067">ATP-binding</keyword>
<dbReference type="Proteomes" id="UP000321562">
    <property type="component" value="Unassembled WGS sequence"/>
</dbReference>
<dbReference type="HAMAP" id="MF_00692">
    <property type="entry name" value="SelO"/>
    <property type="match status" value="1"/>
</dbReference>
<comment type="catalytic activity">
    <reaction evidence="8">
        <text>L-threonyl-[protein] + ATP = 3-O-(5'-adenylyl)-L-threonyl-[protein] + diphosphate</text>
        <dbReference type="Rhea" id="RHEA:54292"/>
        <dbReference type="Rhea" id="RHEA-COMP:11060"/>
        <dbReference type="Rhea" id="RHEA-COMP:13847"/>
        <dbReference type="ChEBI" id="CHEBI:30013"/>
        <dbReference type="ChEBI" id="CHEBI:30616"/>
        <dbReference type="ChEBI" id="CHEBI:33019"/>
        <dbReference type="ChEBI" id="CHEBI:138113"/>
        <dbReference type="EC" id="2.7.7.108"/>
    </reaction>
</comment>
<feature type="binding site" evidence="8">
    <location>
        <position position="89"/>
    </location>
    <ligand>
        <name>ATP</name>
        <dbReference type="ChEBI" id="CHEBI:30616"/>
    </ligand>
</feature>
<keyword evidence="2 8" id="KW-0808">Transferase</keyword>
<evidence type="ECO:0000256" key="4">
    <source>
        <dbReference type="ARBA" id="ARBA00022723"/>
    </source>
</evidence>
<evidence type="ECO:0000256" key="1">
    <source>
        <dbReference type="ARBA" id="ARBA00009747"/>
    </source>
</evidence>
<keyword evidence="4 8" id="KW-0479">Metal-binding</keyword>
<feature type="binding site" evidence="8">
    <location>
        <position position="246"/>
    </location>
    <ligand>
        <name>Mg(2+)</name>
        <dbReference type="ChEBI" id="CHEBI:18420"/>
    </ligand>
</feature>
<evidence type="ECO:0000256" key="8">
    <source>
        <dbReference type="HAMAP-Rule" id="MF_00692"/>
    </source>
</evidence>
<proteinExistence type="inferred from homology"/>
<comment type="catalytic activity">
    <reaction evidence="8">
        <text>L-seryl-[protein] + ATP = 3-O-(5'-adenylyl)-L-seryl-[protein] + diphosphate</text>
        <dbReference type="Rhea" id="RHEA:58120"/>
        <dbReference type="Rhea" id="RHEA-COMP:9863"/>
        <dbReference type="Rhea" id="RHEA-COMP:15073"/>
        <dbReference type="ChEBI" id="CHEBI:29999"/>
        <dbReference type="ChEBI" id="CHEBI:30616"/>
        <dbReference type="ChEBI" id="CHEBI:33019"/>
        <dbReference type="ChEBI" id="CHEBI:142516"/>
        <dbReference type="EC" id="2.7.7.108"/>
    </reaction>
</comment>
<feature type="binding site" evidence="8">
    <location>
        <position position="255"/>
    </location>
    <ligand>
        <name>Mg(2+)</name>
        <dbReference type="ChEBI" id="CHEBI:18420"/>
    </ligand>
</feature>
<keyword evidence="3 8" id="KW-0548">Nucleotidyltransferase</keyword>
<feature type="active site" description="Proton acceptor" evidence="8">
    <location>
        <position position="245"/>
    </location>
</feature>
<comment type="catalytic activity">
    <reaction evidence="8">
        <text>L-tyrosyl-[protein] + UTP = O-(5'-uridylyl)-L-tyrosyl-[protein] + diphosphate</text>
        <dbReference type="Rhea" id="RHEA:83887"/>
        <dbReference type="Rhea" id="RHEA-COMP:10136"/>
        <dbReference type="Rhea" id="RHEA-COMP:20238"/>
        <dbReference type="ChEBI" id="CHEBI:33019"/>
        <dbReference type="ChEBI" id="CHEBI:46398"/>
        <dbReference type="ChEBI" id="CHEBI:46858"/>
        <dbReference type="ChEBI" id="CHEBI:90602"/>
    </reaction>
</comment>
<dbReference type="EC" id="2.7.7.108" evidence="8"/>
<protein>
    <recommendedName>
        <fullName evidence="8">Protein nucleotidyltransferase YdiU</fullName>
        <ecNumber evidence="8">2.7.7.-</ecNumber>
    </recommendedName>
    <alternativeName>
        <fullName evidence="8">Protein adenylyltransferase YdiU</fullName>
        <ecNumber evidence="8">2.7.7.108</ecNumber>
    </alternativeName>
    <alternativeName>
        <fullName evidence="8">Protein uridylyltransferase YdiU</fullName>
        <ecNumber evidence="8">2.7.7.-</ecNumber>
    </alternativeName>
</protein>
<evidence type="ECO:0000256" key="3">
    <source>
        <dbReference type="ARBA" id="ARBA00022695"/>
    </source>
</evidence>
<comment type="cofactor">
    <cofactor evidence="8">
        <name>Mg(2+)</name>
        <dbReference type="ChEBI" id="CHEBI:18420"/>
    </cofactor>
    <cofactor evidence="8">
        <name>Mn(2+)</name>
        <dbReference type="ChEBI" id="CHEBI:29035"/>
    </cofactor>
</comment>
<comment type="function">
    <text evidence="8">Nucleotidyltransferase involved in the post-translational modification of proteins. It can catalyze the addition of adenosine monophosphate (AMP) or uridine monophosphate (UMP) to a protein, resulting in modifications known as AMPylation and UMPylation.</text>
</comment>
<dbReference type="NCBIfam" id="NF000658">
    <property type="entry name" value="PRK00029.1"/>
    <property type="match status" value="1"/>
</dbReference>
<feature type="binding site" evidence="8">
    <location>
        <position position="180"/>
    </location>
    <ligand>
        <name>ATP</name>
        <dbReference type="ChEBI" id="CHEBI:30616"/>
    </ligand>
</feature>
<comment type="catalytic activity">
    <reaction evidence="8">
        <text>L-seryl-[protein] + UTP = O-(5'-uridylyl)-L-seryl-[protein] + diphosphate</text>
        <dbReference type="Rhea" id="RHEA:64604"/>
        <dbReference type="Rhea" id="RHEA-COMP:9863"/>
        <dbReference type="Rhea" id="RHEA-COMP:16635"/>
        <dbReference type="ChEBI" id="CHEBI:29999"/>
        <dbReference type="ChEBI" id="CHEBI:33019"/>
        <dbReference type="ChEBI" id="CHEBI:46398"/>
        <dbReference type="ChEBI" id="CHEBI:156051"/>
    </reaction>
</comment>
<dbReference type="EC" id="2.7.7.-" evidence="8"/>
<dbReference type="GO" id="GO:0005524">
    <property type="term" value="F:ATP binding"/>
    <property type="evidence" value="ECO:0007669"/>
    <property type="project" value="UniProtKB-UniRule"/>
</dbReference>
<dbReference type="GO" id="GO:0030145">
    <property type="term" value="F:manganese ion binding"/>
    <property type="evidence" value="ECO:0007669"/>
    <property type="project" value="UniProtKB-UniRule"/>
</dbReference>
<feature type="binding site" evidence="8">
    <location>
        <position position="173"/>
    </location>
    <ligand>
        <name>ATP</name>
        <dbReference type="ChEBI" id="CHEBI:30616"/>
    </ligand>
</feature>
<evidence type="ECO:0000313" key="9">
    <source>
        <dbReference type="EMBL" id="TXB70695.1"/>
    </source>
</evidence>
<dbReference type="PANTHER" id="PTHR32057">
    <property type="entry name" value="PROTEIN ADENYLYLTRANSFERASE SELO, MITOCHONDRIAL"/>
    <property type="match status" value="1"/>
</dbReference>
<evidence type="ECO:0000256" key="7">
    <source>
        <dbReference type="ARBA" id="ARBA00022842"/>
    </source>
</evidence>
<name>A0A5C6SAQ8_9RHOB</name>
<feature type="binding site" evidence="8">
    <location>
        <position position="123"/>
    </location>
    <ligand>
        <name>ATP</name>
        <dbReference type="ChEBI" id="CHEBI:30616"/>
    </ligand>
</feature>
<dbReference type="OrthoDB" id="9776281at2"/>
<feature type="binding site" evidence="8">
    <location>
        <position position="122"/>
    </location>
    <ligand>
        <name>ATP</name>
        <dbReference type="ChEBI" id="CHEBI:30616"/>
    </ligand>
</feature>
<dbReference type="Pfam" id="PF02696">
    <property type="entry name" value="SelO"/>
    <property type="match status" value="1"/>
</dbReference>
<comment type="similarity">
    <text evidence="1 8">Belongs to the SELO family.</text>
</comment>
<dbReference type="GO" id="GO:0000287">
    <property type="term" value="F:magnesium ion binding"/>
    <property type="evidence" value="ECO:0007669"/>
    <property type="project" value="UniProtKB-UniRule"/>
</dbReference>
<feature type="binding site" evidence="8">
    <location>
        <position position="90"/>
    </location>
    <ligand>
        <name>ATP</name>
        <dbReference type="ChEBI" id="CHEBI:30616"/>
    </ligand>
</feature>
<dbReference type="EMBL" id="VOPL01000001">
    <property type="protein sequence ID" value="TXB70695.1"/>
    <property type="molecule type" value="Genomic_DNA"/>
</dbReference>
<dbReference type="GO" id="GO:0070733">
    <property type="term" value="F:AMPylase activity"/>
    <property type="evidence" value="ECO:0007669"/>
    <property type="project" value="UniProtKB-EC"/>
</dbReference>
<feature type="binding site" evidence="8">
    <location>
        <position position="110"/>
    </location>
    <ligand>
        <name>ATP</name>
        <dbReference type="ChEBI" id="CHEBI:30616"/>
    </ligand>
</feature>
<evidence type="ECO:0000313" key="10">
    <source>
        <dbReference type="Proteomes" id="UP000321562"/>
    </source>
</evidence>
<sequence>MNAPVFDNSYAALPPRMFAQVAPAGSPEPELIALNRPLAADLGLDADWLEGPDGLAMLAGNRLPQGAASIAQAYAGHQFGHLSPQLGDGRALMIGEVVAPDGKRFDLQLKGAGRTPFSRQGDGKSWLGPVLREYLDSEFMAAMGVPTTRALAAVATGERVQRETGLPGGVMTRVAASHIRVGTFEYFGIRGDTEALRALTEHVIARHYPEAGSPLELLEHVIARQAGLIAQWMSLGFIHGVMNTDNMAISGETIDYGPAAFMDGYHPDTVFSSIDRHGRYAWAEQPHVAIWNLAQFASCLIPLMGEDQDLAVERATKAVHAFPEIYQSAWLRRFCAKIGLPPGEQAKALIDRLLDLMASEKADFTRVFAGLAGSGARDEFVAREAFDEWASDWQALKPDMALIARTNPVRIPRNHRIEEAIQAAVEGDFAPFHRLDAALHAPFDDRAEWSDLALPPTEAERVRRTFCGT</sequence>
<feature type="binding site" evidence="8">
    <location>
        <position position="255"/>
    </location>
    <ligand>
        <name>ATP</name>
        <dbReference type="ChEBI" id="CHEBI:30616"/>
    </ligand>
</feature>
<dbReference type="PANTHER" id="PTHR32057:SF14">
    <property type="entry name" value="PROTEIN ADENYLYLTRANSFERASE SELO, MITOCHONDRIAL"/>
    <property type="match status" value="1"/>
</dbReference>
<evidence type="ECO:0000256" key="6">
    <source>
        <dbReference type="ARBA" id="ARBA00022840"/>
    </source>
</evidence>
<keyword evidence="5 8" id="KW-0547">Nucleotide-binding</keyword>
<keyword evidence="10" id="KW-1185">Reference proteome</keyword>
<feature type="binding site" evidence="8">
    <location>
        <position position="87"/>
    </location>
    <ligand>
        <name>ATP</name>
        <dbReference type="ChEBI" id="CHEBI:30616"/>
    </ligand>
</feature>
<gene>
    <name evidence="8" type="primary">ydiU</name>
    <name evidence="8" type="synonym">selO</name>
    <name evidence="9" type="ORF">FQV27_02190</name>
</gene>
<keyword evidence="7 8" id="KW-0460">Magnesium</keyword>